<dbReference type="KEGG" id="afs:AFR_24920"/>
<dbReference type="EMBL" id="CP006272">
    <property type="protein sequence ID" value="AGZ43250.1"/>
    <property type="molecule type" value="Genomic_DNA"/>
</dbReference>
<dbReference type="RefSeq" id="WP_023363840.1">
    <property type="nucleotide sequence ID" value="NC_022657.1"/>
</dbReference>
<dbReference type="STRING" id="1246995.AFR_24920"/>
<dbReference type="OrthoDB" id="3401121at2"/>
<keyword evidence="2" id="KW-1185">Reference proteome</keyword>
<evidence type="ECO:0000313" key="2">
    <source>
        <dbReference type="Proteomes" id="UP000017746"/>
    </source>
</evidence>
<dbReference type="AlphaFoldDB" id="U5W5I9"/>
<dbReference type="PATRIC" id="fig|1246995.3.peg.5048"/>
<name>U5W5I9_9ACTN</name>
<protein>
    <recommendedName>
        <fullName evidence="3">Secreted protein</fullName>
    </recommendedName>
</protein>
<dbReference type="HOGENOM" id="CLU_112913_0_0_11"/>
<reference evidence="1 2" key="1">
    <citation type="journal article" date="2014" name="J. Biotechnol.">
        <title>Complete genome sequence of the actinobacterium Actinoplanes friuliensis HAG 010964, producer of the lipopeptide antibiotic friulimycin.</title>
        <authorList>
            <person name="Ruckert C."/>
            <person name="Szczepanowski R."/>
            <person name="Albersmeier A."/>
            <person name="Goesmann A."/>
            <person name="Fischer N."/>
            <person name="Steinkamper A."/>
            <person name="Puhler A."/>
            <person name="Biener R."/>
            <person name="Schwartz D."/>
            <person name="Kalinowski J."/>
        </authorList>
    </citation>
    <scope>NUCLEOTIDE SEQUENCE [LARGE SCALE GENOMIC DNA]</scope>
    <source>
        <strain evidence="1 2">DSM 7358</strain>
    </source>
</reference>
<accession>U5W5I9</accession>
<evidence type="ECO:0000313" key="1">
    <source>
        <dbReference type="EMBL" id="AGZ43250.1"/>
    </source>
</evidence>
<proteinExistence type="predicted"/>
<gene>
    <name evidence="1" type="ORF">AFR_24920</name>
</gene>
<dbReference type="Proteomes" id="UP000017746">
    <property type="component" value="Chromosome"/>
</dbReference>
<dbReference type="eggNOG" id="ENOG5033NHD">
    <property type="taxonomic scope" value="Bacteria"/>
</dbReference>
<sequence length="178" mass="19843">MPTFSESLPALVGVALGAAGAMTSSLLTDRLRWRRDQNVRWDQRRLEAYTTFAATLKEITGLGFRLSAADRADSHSIPIERELGLQELAAANVRKTKDWESLLLLGDELTVAAAREWRDATRAFERQARAEVPDPAEWQQRVDLMNEARDGFYLAARRSLGIGGGSVEQFPHLPRLAP</sequence>
<evidence type="ECO:0008006" key="3">
    <source>
        <dbReference type="Google" id="ProtNLM"/>
    </source>
</evidence>
<organism evidence="1 2">
    <name type="scientific">Actinoplanes friuliensis DSM 7358</name>
    <dbReference type="NCBI Taxonomy" id="1246995"/>
    <lineage>
        <taxon>Bacteria</taxon>
        <taxon>Bacillati</taxon>
        <taxon>Actinomycetota</taxon>
        <taxon>Actinomycetes</taxon>
        <taxon>Micromonosporales</taxon>
        <taxon>Micromonosporaceae</taxon>
        <taxon>Actinoplanes</taxon>
    </lineage>
</organism>